<organism evidence="1 2">
    <name type="scientific">Baudoinia panamericana (strain UAMH 10762)</name>
    <name type="common">Angels' share fungus</name>
    <name type="synonym">Baudoinia compniacensis (strain UAMH 10762)</name>
    <dbReference type="NCBI Taxonomy" id="717646"/>
    <lineage>
        <taxon>Eukaryota</taxon>
        <taxon>Fungi</taxon>
        <taxon>Dikarya</taxon>
        <taxon>Ascomycota</taxon>
        <taxon>Pezizomycotina</taxon>
        <taxon>Dothideomycetes</taxon>
        <taxon>Dothideomycetidae</taxon>
        <taxon>Mycosphaerellales</taxon>
        <taxon>Teratosphaeriaceae</taxon>
        <taxon>Baudoinia</taxon>
    </lineage>
</organism>
<dbReference type="EMBL" id="KB445555">
    <property type="protein sequence ID" value="EMC96250.1"/>
    <property type="molecule type" value="Genomic_DNA"/>
</dbReference>
<gene>
    <name evidence="1" type="ORF">BAUCODRAFT_147887</name>
</gene>
<evidence type="ECO:0000313" key="1">
    <source>
        <dbReference type="EMBL" id="EMC96250.1"/>
    </source>
</evidence>
<dbReference type="AlphaFoldDB" id="M2NBH2"/>
<protein>
    <submittedName>
        <fullName evidence="1">Uncharacterized protein</fullName>
    </submittedName>
</protein>
<dbReference type="HOGENOM" id="CLU_1266665_0_0_1"/>
<dbReference type="KEGG" id="bcom:BAUCODRAFT_147887"/>
<name>M2NBH2_BAUPA</name>
<evidence type="ECO:0000313" key="2">
    <source>
        <dbReference type="Proteomes" id="UP000011761"/>
    </source>
</evidence>
<proteinExistence type="predicted"/>
<dbReference type="Proteomes" id="UP000011761">
    <property type="component" value="Unassembled WGS sequence"/>
</dbReference>
<dbReference type="RefSeq" id="XP_007676410.1">
    <property type="nucleotide sequence ID" value="XM_007678220.1"/>
</dbReference>
<accession>M2NBH2</accession>
<dbReference type="GeneID" id="19108806"/>
<reference evidence="1 2" key="1">
    <citation type="journal article" date="2012" name="PLoS Pathog.">
        <title>Diverse lifestyles and strategies of plant pathogenesis encoded in the genomes of eighteen Dothideomycetes fungi.</title>
        <authorList>
            <person name="Ohm R.A."/>
            <person name="Feau N."/>
            <person name="Henrissat B."/>
            <person name="Schoch C.L."/>
            <person name="Horwitz B.A."/>
            <person name="Barry K.W."/>
            <person name="Condon B.J."/>
            <person name="Copeland A.C."/>
            <person name="Dhillon B."/>
            <person name="Glaser F."/>
            <person name="Hesse C.N."/>
            <person name="Kosti I."/>
            <person name="LaButti K."/>
            <person name="Lindquist E.A."/>
            <person name="Lucas S."/>
            <person name="Salamov A.A."/>
            <person name="Bradshaw R.E."/>
            <person name="Ciuffetti L."/>
            <person name="Hamelin R.C."/>
            <person name="Kema G.H.J."/>
            <person name="Lawrence C."/>
            <person name="Scott J.A."/>
            <person name="Spatafora J.W."/>
            <person name="Turgeon B.G."/>
            <person name="de Wit P.J.G.M."/>
            <person name="Zhong S."/>
            <person name="Goodwin S.B."/>
            <person name="Grigoriev I.V."/>
        </authorList>
    </citation>
    <scope>NUCLEOTIDE SEQUENCE [LARGE SCALE GENOMIC DNA]</scope>
    <source>
        <strain evidence="1 2">UAMH 10762</strain>
    </source>
</reference>
<keyword evidence="2" id="KW-1185">Reference proteome</keyword>
<sequence length="218" mass="24148">MSPPSTIEFVAELNIGPIAGAGCRLLRTCRGIYREGKPILYSPAVLFWNPTLFGITPSPFLPRLSEFGRFRGLGMLQLYVDFNALCVRKAIPLCATLFKHLPCQGLVGILVILLRVERNNFTSSQEQRAKTSLESVAQFLRMWRSATQARTYAVTFSIEGCVEATYIESQDGGWAEGTVLLPGMAEGEDLIEYPAEQKYDIVNEVKRALSVPAHTSTL</sequence>